<keyword evidence="2" id="KW-0812">Transmembrane</keyword>
<dbReference type="Proteomes" id="UP000294980">
    <property type="component" value="Unassembled WGS sequence"/>
</dbReference>
<organism evidence="4 5">
    <name type="scientific">Chromatocurvus halotolerans</name>
    <dbReference type="NCBI Taxonomy" id="1132028"/>
    <lineage>
        <taxon>Bacteria</taxon>
        <taxon>Pseudomonadati</taxon>
        <taxon>Pseudomonadota</taxon>
        <taxon>Gammaproteobacteria</taxon>
        <taxon>Cellvibrionales</taxon>
        <taxon>Halieaceae</taxon>
        <taxon>Chromatocurvus</taxon>
    </lineage>
</organism>
<accession>A0A4R2L926</accession>
<evidence type="ECO:0000259" key="3">
    <source>
        <dbReference type="Pfam" id="PF09835"/>
    </source>
</evidence>
<keyword evidence="5" id="KW-1185">Reference proteome</keyword>
<feature type="transmembrane region" description="Helical" evidence="2">
    <location>
        <begin position="44"/>
        <end position="68"/>
    </location>
</feature>
<evidence type="ECO:0000313" key="4">
    <source>
        <dbReference type="EMBL" id="TCO75725.1"/>
    </source>
</evidence>
<dbReference type="PANTHER" id="PTHR40547:SF1">
    <property type="entry name" value="SLL0298 PROTEIN"/>
    <property type="match status" value="1"/>
</dbReference>
<feature type="domain" description="DUF2062" evidence="3">
    <location>
        <begin position="23"/>
        <end position="168"/>
    </location>
</feature>
<keyword evidence="2" id="KW-0472">Membrane</keyword>
<name>A0A4R2L926_9GAMM</name>
<dbReference type="Pfam" id="PF09835">
    <property type="entry name" value="DUF2062"/>
    <property type="match status" value="1"/>
</dbReference>
<gene>
    <name evidence="4" type="ORF">EV688_107147</name>
</gene>
<proteinExistence type="predicted"/>
<keyword evidence="2" id="KW-1133">Transmembrane helix</keyword>
<feature type="region of interest" description="Disordered" evidence="1">
    <location>
        <begin position="172"/>
        <end position="221"/>
    </location>
</feature>
<evidence type="ECO:0000256" key="1">
    <source>
        <dbReference type="SAM" id="MobiDB-lite"/>
    </source>
</evidence>
<comment type="caution">
    <text evidence="4">The sequence shown here is derived from an EMBL/GenBank/DDBJ whole genome shotgun (WGS) entry which is preliminary data.</text>
</comment>
<evidence type="ECO:0000256" key="2">
    <source>
        <dbReference type="SAM" id="Phobius"/>
    </source>
</evidence>
<dbReference type="InterPro" id="IPR018639">
    <property type="entry name" value="DUF2062"/>
</dbReference>
<reference evidence="4 5" key="1">
    <citation type="submission" date="2019-03" db="EMBL/GenBank/DDBJ databases">
        <title>Genomic Encyclopedia of Type Strains, Phase IV (KMG-IV): sequencing the most valuable type-strain genomes for metagenomic binning, comparative biology and taxonomic classification.</title>
        <authorList>
            <person name="Goeker M."/>
        </authorList>
    </citation>
    <scope>NUCLEOTIDE SEQUENCE [LARGE SCALE GENOMIC DNA]</scope>
    <source>
        <strain evidence="4 5">DSM 23344</strain>
    </source>
</reference>
<sequence length="221" mass="24589">MVKKRLRKVIPNASDLRRSGALKPFGEWIYASNYWHLNRYSASMAFFVGLFVAFLPIPGQMLVAALLAIRLRCNLPLSVALVWVSNPLTAPPLFYLAYRLGGLLIDRPLTIPPGTEETAFDLYWLFAKIGTVWPPLLLGCLLLGLFAGSVGYFVISNIWRWRVGRDWRRRQHSRTATTPAAGPRRVQGGPRAAPGTVPPSGTEPAPQRIPAQHPERADPPE</sequence>
<evidence type="ECO:0000313" key="5">
    <source>
        <dbReference type="Proteomes" id="UP000294980"/>
    </source>
</evidence>
<feature type="transmembrane region" description="Helical" evidence="2">
    <location>
        <begin position="132"/>
        <end position="155"/>
    </location>
</feature>
<dbReference type="PANTHER" id="PTHR40547">
    <property type="entry name" value="SLL0298 PROTEIN"/>
    <property type="match status" value="1"/>
</dbReference>
<dbReference type="AlphaFoldDB" id="A0A4R2L926"/>
<protein>
    <recommendedName>
        <fullName evidence="3">DUF2062 domain-containing protein</fullName>
    </recommendedName>
</protein>
<dbReference type="EMBL" id="SLWX01000007">
    <property type="protein sequence ID" value="TCO75725.1"/>
    <property type="molecule type" value="Genomic_DNA"/>
</dbReference>